<protein>
    <submittedName>
        <fullName evidence="1">Type I-D CRISPR-associated protein Cas5/Csc1</fullName>
    </submittedName>
</protein>
<accession>A0A540VB53</accession>
<comment type="caution">
    <text evidence="1">The sequence shown here is derived from an EMBL/GenBank/DDBJ whole genome shotgun (WGS) entry which is preliminary data.</text>
</comment>
<organism evidence="1 2">
    <name type="scientific">Litorilinea aerophila</name>
    <dbReference type="NCBI Taxonomy" id="1204385"/>
    <lineage>
        <taxon>Bacteria</taxon>
        <taxon>Bacillati</taxon>
        <taxon>Chloroflexota</taxon>
        <taxon>Caldilineae</taxon>
        <taxon>Caldilineales</taxon>
        <taxon>Caldilineaceae</taxon>
        <taxon>Litorilinea</taxon>
    </lineage>
</organism>
<dbReference type="InterPro" id="IPR017576">
    <property type="entry name" value="CRISPR-assoc_prot_Csc1"/>
</dbReference>
<name>A0A540VB53_9CHLR</name>
<dbReference type="Proteomes" id="UP000317371">
    <property type="component" value="Unassembled WGS sequence"/>
</dbReference>
<sequence>MSVRPPSPYRRRRPMEIYRGEIELLDYVFYATVERGKVYETGAFLHNYALTYALGLVRGETYTYARLVQQPYYAEELTPLNGRIYITPGEAVHVSHRLVQWNTLRETYAFPGKPPSLGYPDWGFARVLRPGSRFRCYVLVNEKAELPSEASLTGLLNGQAVRIRLGKFPGKARLRLKKADKVTQEQDDFQSELLLNWRDLGNDPVFCDVLAASLPTRLISRARFAATDHYIAHFGEEKVCLPAAMAFLAREVQTKRSRRRR</sequence>
<dbReference type="InParanoid" id="A0A540VB53"/>
<evidence type="ECO:0000313" key="2">
    <source>
        <dbReference type="Proteomes" id="UP000317371"/>
    </source>
</evidence>
<dbReference type="OrthoDB" id="49508at2"/>
<gene>
    <name evidence="1" type="primary">cas5d</name>
    <name evidence="1" type="ORF">FKZ61_18645</name>
</gene>
<dbReference type="AlphaFoldDB" id="A0A540VB53"/>
<dbReference type="Pfam" id="PF26241">
    <property type="entry name" value="Cas_Csc1"/>
    <property type="match status" value="1"/>
</dbReference>
<dbReference type="NCBIfam" id="TIGR03159">
    <property type="entry name" value="cas_Csc1"/>
    <property type="match status" value="1"/>
</dbReference>
<proteinExistence type="predicted"/>
<evidence type="ECO:0000313" key="1">
    <source>
        <dbReference type="EMBL" id="TQE93994.1"/>
    </source>
</evidence>
<dbReference type="EMBL" id="VIGC01000029">
    <property type="protein sequence ID" value="TQE93994.1"/>
    <property type="molecule type" value="Genomic_DNA"/>
</dbReference>
<keyword evidence="2" id="KW-1185">Reference proteome</keyword>
<reference evidence="1 2" key="1">
    <citation type="submission" date="2019-06" db="EMBL/GenBank/DDBJ databases">
        <title>Genome sequence of Litorilinea aerophila BAA-2444.</title>
        <authorList>
            <person name="Maclea K.S."/>
            <person name="Maurais E.G."/>
            <person name="Iannazzi L.C."/>
        </authorList>
    </citation>
    <scope>NUCLEOTIDE SEQUENCE [LARGE SCALE GENOMIC DNA]</scope>
    <source>
        <strain evidence="1 2">ATCC BAA-2444</strain>
    </source>
</reference>